<keyword evidence="2" id="KW-1185">Reference proteome</keyword>
<protein>
    <submittedName>
        <fullName evidence="1">Uncharacterized protein</fullName>
    </submittedName>
</protein>
<gene>
    <name evidence="1" type="ORF">LshimejAT787_0308960</name>
</gene>
<sequence length="87" mass="9849">MASIYHPKHNLRTAQVREDRFRSVFYASVRRPKTSFSYTPQLPQGWSIQVPHTDISTYGTLSFLINQISSSPQPCLSDKAASLHAAR</sequence>
<name>A0A9P3UKF3_LYOSH</name>
<dbReference type="Proteomes" id="UP001063166">
    <property type="component" value="Unassembled WGS sequence"/>
</dbReference>
<comment type="caution">
    <text evidence="1">The sequence shown here is derived from an EMBL/GenBank/DDBJ whole genome shotgun (WGS) entry which is preliminary data.</text>
</comment>
<organism evidence="1 2">
    <name type="scientific">Lyophyllum shimeji</name>
    <name type="common">Hon-shimeji</name>
    <name type="synonym">Tricholoma shimeji</name>
    <dbReference type="NCBI Taxonomy" id="47721"/>
    <lineage>
        <taxon>Eukaryota</taxon>
        <taxon>Fungi</taxon>
        <taxon>Dikarya</taxon>
        <taxon>Basidiomycota</taxon>
        <taxon>Agaricomycotina</taxon>
        <taxon>Agaricomycetes</taxon>
        <taxon>Agaricomycetidae</taxon>
        <taxon>Agaricales</taxon>
        <taxon>Tricholomatineae</taxon>
        <taxon>Lyophyllaceae</taxon>
        <taxon>Lyophyllum</taxon>
    </lineage>
</organism>
<dbReference type="AlphaFoldDB" id="A0A9P3UKF3"/>
<accession>A0A9P3UKF3</accession>
<evidence type="ECO:0000313" key="2">
    <source>
        <dbReference type="Proteomes" id="UP001063166"/>
    </source>
</evidence>
<evidence type="ECO:0000313" key="1">
    <source>
        <dbReference type="EMBL" id="GLB36608.1"/>
    </source>
</evidence>
<reference evidence="1" key="1">
    <citation type="submission" date="2022-07" db="EMBL/GenBank/DDBJ databases">
        <title>The genome of Lyophyllum shimeji provides insight into the initial evolution of ectomycorrhizal fungal genome.</title>
        <authorList>
            <person name="Kobayashi Y."/>
            <person name="Shibata T."/>
            <person name="Hirakawa H."/>
            <person name="Shigenobu S."/>
            <person name="Nishiyama T."/>
            <person name="Yamada A."/>
            <person name="Hasebe M."/>
            <person name="Kawaguchi M."/>
        </authorList>
    </citation>
    <scope>NUCLEOTIDE SEQUENCE</scope>
    <source>
        <strain evidence="1">AT787</strain>
    </source>
</reference>
<proteinExistence type="predicted"/>
<dbReference type="EMBL" id="BRPK01000003">
    <property type="protein sequence ID" value="GLB36608.1"/>
    <property type="molecule type" value="Genomic_DNA"/>
</dbReference>